<dbReference type="EMBL" id="KY856830">
    <property type="protein sequence ID" value="ARO89841.1"/>
    <property type="molecule type" value="Genomic_DNA"/>
</dbReference>
<organism evidence="2">
    <name type="scientific">Eustenogaster scitula</name>
    <dbReference type="NCBI Taxonomy" id="1980568"/>
    <lineage>
        <taxon>Eukaryota</taxon>
        <taxon>Metazoa</taxon>
        <taxon>Ecdysozoa</taxon>
        <taxon>Arthropoda</taxon>
        <taxon>Hexapoda</taxon>
        <taxon>Insecta</taxon>
        <taxon>Pterygota</taxon>
        <taxon>Neoptera</taxon>
        <taxon>Endopterygota</taxon>
        <taxon>Hymenoptera</taxon>
        <taxon>Apocrita</taxon>
        <taxon>Aculeata</taxon>
        <taxon>Vespoidea</taxon>
        <taxon>Vespidae</taxon>
        <taxon>Stenogastrinae</taxon>
        <taxon>Eustenogaster</taxon>
    </lineage>
</organism>
<gene>
    <name evidence="2" type="primary">ATP8</name>
</gene>
<feature type="transmembrane region" description="Helical" evidence="1">
    <location>
        <begin position="6"/>
        <end position="29"/>
    </location>
</feature>
<evidence type="ECO:0000313" key="2">
    <source>
        <dbReference type="EMBL" id="ARO89841.1"/>
    </source>
</evidence>
<keyword evidence="1" id="KW-1133">Transmembrane helix</keyword>
<dbReference type="AlphaFoldDB" id="A0A509ZZN3"/>
<name>A0A509ZZN3_9HYME</name>
<evidence type="ECO:0000256" key="1">
    <source>
        <dbReference type="SAM" id="Phobius"/>
    </source>
</evidence>
<dbReference type="GeneID" id="41039684"/>
<proteinExistence type="predicted"/>
<dbReference type="RefSeq" id="YP_009681746.1">
    <property type="nucleotide sequence ID" value="NC_044146.1"/>
</dbReference>
<keyword evidence="1" id="KW-0812">Transmembrane</keyword>
<protein>
    <submittedName>
        <fullName evidence="2">ATP synthase F0 subunit 8</fullName>
    </submittedName>
</protein>
<sequence length="53" mass="6761">MPQMSPMYWNFTLIFITLMLMIMILKMYFMYTPMINKNLNKIYFNKLFKMYKW</sequence>
<geneLocation type="mitochondrion" evidence="2"/>
<keyword evidence="2" id="KW-0496">Mitochondrion</keyword>
<reference evidence="2" key="1">
    <citation type="submission" date="2017-03" db="EMBL/GenBank/DDBJ databases">
        <title>The First Mitochondrial Genome for Eustenogaster scitula (Hymenoptera: Vespoidea: Stenogastrinae) with Phylogenetic Implications.</title>
        <authorList>
            <person name="Huang P."/>
            <person name="Peng Y."/>
            <person name="Chen B."/>
            <person name="Li T.-J."/>
        </authorList>
    </citation>
    <scope>NUCLEOTIDE SEQUENCE</scope>
</reference>
<accession>A0A509ZZN3</accession>
<dbReference type="CTD" id="4509"/>
<keyword evidence="1" id="KW-0472">Membrane</keyword>